<dbReference type="InterPro" id="IPR017871">
    <property type="entry name" value="ABC_transporter-like_CS"/>
</dbReference>
<protein>
    <submittedName>
        <fullName evidence="5">ABC transporter</fullName>
    </submittedName>
</protein>
<dbReference type="SUPFAM" id="SSF52540">
    <property type="entry name" value="P-loop containing nucleoside triphosphate hydrolases"/>
    <property type="match status" value="1"/>
</dbReference>
<dbReference type="Pfam" id="PF00005">
    <property type="entry name" value="ABC_tran"/>
    <property type="match status" value="1"/>
</dbReference>
<dbReference type="PROSITE" id="PS00211">
    <property type="entry name" value="ABC_TRANSPORTER_1"/>
    <property type="match status" value="1"/>
</dbReference>
<dbReference type="GO" id="GO:0005524">
    <property type="term" value="F:ATP binding"/>
    <property type="evidence" value="ECO:0007669"/>
    <property type="project" value="UniProtKB-KW"/>
</dbReference>
<keyword evidence="2" id="KW-0547">Nucleotide-binding</keyword>
<keyword evidence="3" id="KW-0067">ATP-binding</keyword>
<gene>
    <name evidence="5" type="ORF">DI564_03840</name>
</gene>
<dbReference type="Gene3D" id="3.40.50.300">
    <property type="entry name" value="P-loop containing nucleotide triphosphate hydrolases"/>
    <property type="match status" value="1"/>
</dbReference>
<dbReference type="PROSITE" id="PS50893">
    <property type="entry name" value="ABC_TRANSPORTER_2"/>
    <property type="match status" value="1"/>
</dbReference>
<dbReference type="CDD" id="cd03230">
    <property type="entry name" value="ABC_DR_subfamily_A"/>
    <property type="match status" value="1"/>
</dbReference>
<evidence type="ECO:0000256" key="2">
    <source>
        <dbReference type="ARBA" id="ARBA00022741"/>
    </source>
</evidence>
<feature type="domain" description="ABC transporter" evidence="4">
    <location>
        <begin position="8"/>
        <end position="233"/>
    </location>
</feature>
<dbReference type="PANTHER" id="PTHR42939:SF3">
    <property type="entry name" value="ABC TRANSPORTER ATP-BINDING COMPONENT"/>
    <property type="match status" value="1"/>
</dbReference>
<dbReference type="InterPro" id="IPR003593">
    <property type="entry name" value="AAA+_ATPase"/>
</dbReference>
<dbReference type="Proteomes" id="UP000249046">
    <property type="component" value="Unassembled WGS sequence"/>
</dbReference>
<dbReference type="InterPro" id="IPR051782">
    <property type="entry name" value="ABC_Transporter_VariousFunc"/>
</dbReference>
<evidence type="ECO:0000313" key="5">
    <source>
        <dbReference type="EMBL" id="PZQ18444.1"/>
    </source>
</evidence>
<dbReference type="GO" id="GO:0016887">
    <property type="term" value="F:ATP hydrolysis activity"/>
    <property type="evidence" value="ECO:0007669"/>
    <property type="project" value="InterPro"/>
</dbReference>
<comment type="caution">
    <text evidence="5">The sequence shown here is derived from an EMBL/GenBank/DDBJ whole genome shotgun (WGS) entry which is preliminary data.</text>
</comment>
<dbReference type="InterPro" id="IPR027417">
    <property type="entry name" value="P-loop_NTPase"/>
</dbReference>
<evidence type="ECO:0000256" key="1">
    <source>
        <dbReference type="ARBA" id="ARBA00022448"/>
    </source>
</evidence>
<dbReference type="AlphaFoldDB" id="A0A2W5KRE4"/>
<evidence type="ECO:0000259" key="4">
    <source>
        <dbReference type="PROSITE" id="PS50893"/>
    </source>
</evidence>
<dbReference type="InterPro" id="IPR003439">
    <property type="entry name" value="ABC_transporter-like_ATP-bd"/>
</dbReference>
<dbReference type="SMART" id="SM00382">
    <property type="entry name" value="AAA"/>
    <property type="match status" value="1"/>
</dbReference>
<reference evidence="5 6" key="1">
    <citation type="submission" date="2017-08" db="EMBL/GenBank/DDBJ databases">
        <title>Infants hospitalized years apart are colonized by the same room-sourced microbial strains.</title>
        <authorList>
            <person name="Brooks B."/>
            <person name="Olm M.R."/>
            <person name="Firek B.A."/>
            <person name="Baker R."/>
            <person name="Thomas B.C."/>
            <person name="Morowitz M.J."/>
            <person name="Banfield J.F."/>
        </authorList>
    </citation>
    <scope>NUCLEOTIDE SEQUENCE [LARGE SCALE GENOMIC DNA]</scope>
    <source>
        <strain evidence="5">S2_005_003_R2_42</strain>
    </source>
</reference>
<sequence length="297" mass="32896">MDISSPAIALQGVHKRYGDFALHDVDLLVPTGQIMGLIGVNGAGKSTLLRLLIGLIRADGGTVEVLGQRLPEAQVSVKRSIGYASDDMRLYRGQTLRWHMDFVARIYPDWDEAYAQQLLTRFDLRAQQKLGGYSHGQRVKALLLLIFARHPRLLLLDEPTTGLDPVARGEVLDALAEVLRDEERSVLFSSHNTADVEQLADGITFLHRGAIVASSDKDRFLDRWRRILCLGTAGPALAMLPGITAVRESVPVIEFKTDAYDEAFPERLRAAGLQIQSIEPMTLEDIFVTTVRQGATR</sequence>
<dbReference type="EMBL" id="QFPO01000003">
    <property type="protein sequence ID" value="PZQ18444.1"/>
    <property type="molecule type" value="Genomic_DNA"/>
</dbReference>
<accession>A0A2W5KRE4</accession>
<proteinExistence type="predicted"/>
<keyword evidence="1" id="KW-0813">Transport</keyword>
<evidence type="ECO:0000256" key="3">
    <source>
        <dbReference type="ARBA" id="ARBA00022840"/>
    </source>
</evidence>
<evidence type="ECO:0000313" key="6">
    <source>
        <dbReference type="Proteomes" id="UP000249046"/>
    </source>
</evidence>
<name>A0A2W5KRE4_9GAMM</name>
<organism evidence="5 6">
    <name type="scientific">Rhodanobacter denitrificans</name>
    <dbReference type="NCBI Taxonomy" id="666685"/>
    <lineage>
        <taxon>Bacteria</taxon>
        <taxon>Pseudomonadati</taxon>
        <taxon>Pseudomonadota</taxon>
        <taxon>Gammaproteobacteria</taxon>
        <taxon>Lysobacterales</taxon>
        <taxon>Rhodanobacteraceae</taxon>
        <taxon>Rhodanobacter</taxon>
    </lineage>
</organism>
<dbReference type="PANTHER" id="PTHR42939">
    <property type="entry name" value="ABC TRANSPORTER ATP-BINDING PROTEIN ALBC-RELATED"/>
    <property type="match status" value="1"/>
</dbReference>